<protein>
    <submittedName>
        <fullName evidence="6">1-acyl-sn-glycerol-3-phosphate acyltransferase</fullName>
    </submittedName>
</protein>
<proteinExistence type="predicted"/>
<dbReference type="PANTHER" id="PTHR10434">
    <property type="entry name" value="1-ACYL-SN-GLYCEROL-3-PHOSPHATE ACYLTRANSFERASE"/>
    <property type="match status" value="1"/>
</dbReference>
<gene>
    <name evidence="6" type="ORF">DEW08_08380</name>
</gene>
<keyword evidence="4" id="KW-0472">Membrane</keyword>
<keyword evidence="7" id="KW-1185">Reference proteome</keyword>
<dbReference type="CDD" id="cd07989">
    <property type="entry name" value="LPLAT_AGPAT-like"/>
    <property type="match status" value="1"/>
</dbReference>
<keyword evidence="4" id="KW-1133">Transmembrane helix</keyword>
<accession>A0A2S2CPL3</accession>
<evidence type="ECO:0000256" key="1">
    <source>
        <dbReference type="ARBA" id="ARBA00005189"/>
    </source>
</evidence>
<comment type="pathway">
    <text evidence="1">Lipid metabolism.</text>
</comment>
<organism evidence="6 7">
    <name type="scientific">Azospirillum thermophilum</name>
    <dbReference type="NCBI Taxonomy" id="2202148"/>
    <lineage>
        <taxon>Bacteria</taxon>
        <taxon>Pseudomonadati</taxon>
        <taxon>Pseudomonadota</taxon>
        <taxon>Alphaproteobacteria</taxon>
        <taxon>Rhodospirillales</taxon>
        <taxon>Azospirillaceae</taxon>
        <taxon>Azospirillum</taxon>
    </lineage>
</organism>
<sequence>MAPPPLGWLRLSSCASSWRGRTALPRRASACAGSGAAMRERLDRLWRLAGTGFAFAFLFGGGAVLALTAFPLVHLVTPPGPRRRERNQRLIHWVFRFYVRMLLVLRIIDLDLVAAERLRDGAGGMIIANHPSLLDVVLLMALVPRAQCIVKKELWASPYLGNLVRGTGYIRNDLEPEELLEACQKAVLAGNSLIVFPEGTRSVPGEPMRLRRGFANIATLLGAELQLVTITCSPPTLIKGEPWWAIPPRRPRFRVEVGDRIDAKAWLGDQYRSLAARKLVRFIEQYYVERLAHG</sequence>
<dbReference type="EMBL" id="CP029353">
    <property type="protein sequence ID" value="AWK86257.1"/>
    <property type="molecule type" value="Genomic_DNA"/>
</dbReference>
<dbReference type="Proteomes" id="UP000245629">
    <property type="component" value="Chromosome 2"/>
</dbReference>
<feature type="domain" description="Phospholipid/glycerol acyltransferase" evidence="5">
    <location>
        <begin position="124"/>
        <end position="233"/>
    </location>
</feature>
<dbReference type="PANTHER" id="PTHR10434:SF66">
    <property type="entry name" value="PHOSPHOLIPID_GLYCEROL ACYLTRANSFERASE DOMAIN-CONTAINING PROTEIN"/>
    <property type="match status" value="1"/>
</dbReference>
<keyword evidence="4" id="KW-0812">Transmembrane</keyword>
<name>A0A2S2CPL3_9PROT</name>
<dbReference type="GO" id="GO:0006654">
    <property type="term" value="P:phosphatidic acid biosynthetic process"/>
    <property type="evidence" value="ECO:0007669"/>
    <property type="project" value="TreeGrafter"/>
</dbReference>
<dbReference type="Pfam" id="PF01553">
    <property type="entry name" value="Acyltransferase"/>
    <property type="match status" value="1"/>
</dbReference>
<evidence type="ECO:0000256" key="3">
    <source>
        <dbReference type="ARBA" id="ARBA00023315"/>
    </source>
</evidence>
<evidence type="ECO:0000256" key="2">
    <source>
        <dbReference type="ARBA" id="ARBA00022679"/>
    </source>
</evidence>
<dbReference type="InterPro" id="IPR002123">
    <property type="entry name" value="Plipid/glycerol_acylTrfase"/>
</dbReference>
<dbReference type="SMART" id="SM00563">
    <property type="entry name" value="PlsC"/>
    <property type="match status" value="1"/>
</dbReference>
<dbReference type="AlphaFoldDB" id="A0A2S2CPL3"/>
<reference evidence="7" key="1">
    <citation type="submission" date="2018-05" db="EMBL/GenBank/DDBJ databases">
        <title>Azospirillum thermophila sp. nov., a novel isolated from hot spring.</title>
        <authorList>
            <person name="Zhao Z."/>
        </authorList>
    </citation>
    <scope>NUCLEOTIDE SEQUENCE [LARGE SCALE GENOMIC DNA]</scope>
    <source>
        <strain evidence="7">CFH 70021</strain>
    </source>
</reference>
<dbReference type="SUPFAM" id="SSF69593">
    <property type="entry name" value="Glycerol-3-phosphate (1)-acyltransferase"/>
    <property type="match status" value="1"/>
</dbReference>
<evidence type="ECO:0000313" key="7">
    <source>
        <dbReference type="Proteomes" id="UP000245629"/>
    </source>
</evidence>
<keyword evidence="3 6" id="KW-0012">Acyltransferase</keyword>
<dbReference type="GO" id="GO:0003841">
    <property type="term" value="F:1-acylglycerol-3-phosphate O-acyltransferase activity"/>
    <property type="evidence" value="ECO:0007669"/>
    <property type="project" value="TreeGrafter"/>
</dbReference>
<evidence type="ECO:0000259" key="5">
    <source>
        <dbReference type="SMART" id="SM00563"/>
    </source>
</evidence>
<keyword evidence="2 6" id="KW-0808">Transferase</keyword>
<evidence type="ECO:0000313" key="6">
    <source>
        <dbReference type="EMBL" id="AWK86257.1"/>
    </source>
</evidence>
<dbReference type="KEGG" id="azz:DEW08_08380"/>
<evidence type="ECO:0000256" key="4">
    <source>
        <dbReference type="SAM" id="Phobius"/>
    </source>
</evidence>
<feature type="transmembrane region" description="Helical" evidence="4">
    <location>
        <begin position="53"/>
        <end position="76"/>
    </location>
</feature>
<dbReference type="OrthoDB" id="9808424at2"/>